<keyword evidence="2" id="KW-1185">Reference proteome</keyword>
<protein>
    <submittedName>
        <fullName evidence="1">Uncharacterized protein</fullName>
    </submittedName>
</protein>
<reference evidence="1 2" key="1">
    <citation type="journal article" date="2023" name="BMC Biotechnol.">
        <title>Vitis rotundifolia cv Carlos genome sequencing.</title>
        <authorList>
            <person name="Huff M."/>
            <person name="Hulse-Kemp A."/>
            <person name="Scheffler B."/>
            <person name="Youngblood R."/>
            <person name="Simpson S."/>
            <person name="Babiker E."/>
            <person name="Staton M."/>
        </authorList>
    </citation>
    <scope>NUCLEOTIDE SEQUENCE [LARGE SCALE GENOMIC DNA]</scope>
    <source>
        <tissue evidence="1">Leaf</tissue>
    </source>
</reference>
<dbReference type="EMBL" id="JARBHA010000001">
    <property type="protein sequence ID" value="KAJ9708978.1"/>
    <property type="molecule type" value="Genomic_DNA"/>
</dbReference>
<organism evidence="1 2">
    <name type="scientific">Vitis rotundifolia</name>
    <name type="common">Muscadine grape</name>
    <dbReference type="NCBI Taxonomy" id="103349"/>
    <lineage>
        <taxon>Eukaryota</taxon>
        <taxon>Viridiplantae</taxon>
        <taxon>Streptophyta</taxon>
        <taxon>Embryophyta</taxon>
        <taxon>Tracheophyta</taxon>
        <taxon>Spermatophyta</taxon>
        <taxon>Magnoliopsida</taxon>
        <taxon>eudicotyledons</taxon>
        <taxon>Gunneridae</taxon>
        <taxon>Pentapetalae</taxon>
        <taxon>rosids</taxon>
        <taxon>Vitales</taxon>
        <taxon>Vitaceae</taxon>
        <taxon>Viteae</taxon>
        <taxon>Vitis</taxon>
    </lineage>
</organism>
<dbReference type="AlphaFoldDB" id="A0AA39AJV3"/>
<proteinExistence type="predicted"/>
<evidence type="ECO:0000313" key="1">
    <source>
        <dbReference type="EMBL" id="KAJ9708978.1"/>
    </source>
</evidence>
<gene>
    <name evidence="1" type="ORF">PVL29_000796</name>
</gene>
<comment type="caution">
    <text evidence="1">The sequence shown here is derived from an EMBL/GenBank/DDBJ whole genome shotgun (WGS) entry which is preliminary data.</text>
</comment>
<name>A0AA39AJV3_VITRO</name>
<evidence type="ECO:0000313" key="2">
    <source>
        <dbReference type="Proteomes" id="UP001168098"/>
    </source>
</evidence>
<accession>A0AA39AJV3</accession>
<dbReference type="Proteomes" id="UP001168098">
    <property type="component" value="Unassembled WGS sequence"/>
</dbReference>
<sequence length="82" mass="8551">MATLLVTFSPGHAATAHGLHGAVATAMPCPLLVSVPHMDPSNGWHFGAVIDIGRVNSVSNHGMPDSADAYSHGVQKIFEPCF</sequence>